<feature type="signal peptide" evidence="1">
    <location>
        <begin position="1"/>
        <end position="19"/>
    </location>
</feature>
<evidence type="ECO:0000256" key="1">
    <source>
        <dbReference type="SAM" id="SignalP"/>
    </source>
</evidence>
<protein>
    <recommendedName>
        <fullName evidence="4">Carboxypeptidase regulatory-like domain-containing protein</fullName>
    </recommendedName>
</protein>
<organism evidence="2 3">
    <name type="scientific">Cupriavidus malaysiensis</name>
    <dbReference type="NCBI Taxonomy" id="367825"/>
    <lineage>
        <taxon>Bacteria</taxon>
        <taxon>Pseudomonadati</taxon>
        <taxon>Pseudomonadota</taxon>
        <taxon>Betaproteobacteria</taxon>
        <taxon>Burkholderiales</taxon>
        <taxon>Burkholderiaceae</taxon>
        <taxon>Cupriavidus</taxon>
    </lineage>
</organism>
<keyword evidence="3" id="KW-1185">Reference proteome</keyword>
<reference evidence="2 3" key="1">
    <citation type="submission" date="2016-10" db="EMBL/GenBank/DDBJ databases">
        <title>Complete genome sequences of three Cupriavidus strains isolated from various Malaysian environments.</title>
        <authorList>
            <person name="Abdullah A.A.-A."/>
            <person name="Shafie N.A.H."/>
            <person name="Lau N.S."/>
        </authorList>
    </citation>
    <scope>NUCLEOTIDE SEQUENCE [LARGE SCALE GENOMIC DNA]</scope>
    <source>
        <strain evidence="2 3">USMAA1020</strain>
    </source>
</reference>
<name>A0ABN4TTF1_9BURK</name>
<proteinExistence type="predicted"/>
<evidence type="ECO:0000313" key="3">
    <source>
        <dbReference type="Proteomes" id="UP000177515"/>
    </source>
</evidence>
<evidence type="ECO:0008006" key="4">
    <source>
        <dbReference type="Google" id="ProtNLM"/>
    </source>
</evidence>
<dbReference type="EMBL" id="CP017755">
    <property type="protein sequence ID" value="AOZ10552.1"/>
    <property type="molecule type" value="Genomic_DNA"/>
</dbReference>
<gene>
    <name evidence="2" type="ORF">BKK80_33935</name>
</gene>
<dbReference type="Proteomes" id="UP000177515">
    <property type="component" value="Chromosome 2"/>
</dbReference>
<evidence type="ECO:0000313" key="2">
    <source>
        <dbReference type="EMBL" id="AOZ10552.1"/>
    </source>
</evidence>
<keyword evidence="1" id="KW-0732">Signal</keyword>
<dbReference type="RefSeq" id="WP_071073035.1">
    <property type="nucleotide sequence ID" value="NZ_CP017755.1"/>
</dbReference>
<feature type="chain" id="PRO_5046531566" description="Carboxypeptidase regulatory-like domain-containing protein" evidence="1">
    <location>
        <begin position="20"/>
        <end position="179"/>
    </location>
</feature>
<accession>A0ABN4TTF1</accession>
<sequence length="179" mass="18720">MRALARKLSLLGITGLALAAGVPAVGIAADAPAVQEGGVPPLHHVNGITYVSGGIGSDEAAALRRIAPRFNVRMHFLDSGGDGSLSDVSVTLFNARREIVLLVLSEGPYLFLKLEPGTYRAVIRYGVTIESHGIEVKPGGRALDLQLRFPARNEPAELLAAPPQAGAPCQRAAAPCGRR</sequence>